<comment type="caution">
    <text evidence="2">The sequence shown here is derived from an EMBL/GenBank/DDBJ whole genome shotgun (WGS) entry which is preliminary data.</text>
</comment>
<accession>A0A833J853</accession>
<reference evidence="2 3" key="1">
    <citation type="submission" date="2019-10" db="EMBL/GenBank/DDBJ databases">
        <title>Draft Genome Sequence of the Caffeine Degrading Methylotroph Methylorubrum populi PINKEL.</title>
        <authorList>
            <person name="Dawson S.C."/>
            <person name="Zhang X."/>
            <person name="Wright M.E."/>
            <person name="Sharma G."/>
            <person name="Langner J.T."/>
            <person name="Ditty J.L."/>
            <person name="Subuyuj G.A."/>
        </authorList>
    </citation>
    <scope>NUCLEOTIDE SEQUENCE [LARGE SCALE GENOMIC DNA]</scope>
    <source>
        <strain evidence="2 3">Pinkel</strain>
    </source>
</reference>
<dbReference type="AlphaFoldDB" id="A0A833J853"/>
<gene>
    <name evidence="2" type="ORF">F8B43_0937</name>
</gene>
<protein>
    <submittedName>
        <fullName evidence="2">Uncharacterized protein</fullName>
    </submittedName>
</protein>
<proteinExistence type="predicted"/>
<name>A0A833J853_9HYPH</name>
<dbReference type="EMBL" id="WEKV01000006">
    <property type="protein sequence ID" value="KAB7786583.1"/>
    <property type="molecule type" value="Genomic_DNA"/>
</dbReference>
<evidence type="ECO:0000313" key="2">
    <source>
        <dbReference type="EMBL" id="KAB7786583.1"/>
    </source>
</evidence>
<sequence>MPPPDAQAGASLATLRASESMNGHDFSRERLHHRVDPDALPGSGPCALAPR</sequence>
<dbReference type="Proteomes" id="UP000469949">
    <property type="component" value="Unassembled WGS sequence"/>
</dbReference>
<evidence type="ECO:0000256" key="1">
    <source>
        <dbReference type="SAM" id="MobiDB-lite"/>
    </source>
</evidence>
<feature type="compositionally biased region" description="Basic and acidic residues" evidence="1">
    <location>
        <begin position="25"/>
        <end position="37"/>
    </location>
</feature>
<feature type="region of interest" description="Disordered" evidence="1">
    <location>
        <begin position="1"/>
        <end position="51"/>
    </location>
</feature>
<evidence type="ECO:0000313" key="3">
    <source>
        <dbReference type="Proteomes" id="UP000469949"/>
    </source>
</evidence>
<organism evidence="2 3">
    <name type="scientific">Methylorubrum populi</name>
    <dbReference type="NCBI Taxonomy" id="223967"/>
    <lineage>
        <taxon>Bacteria</taxon>
        <taxon>Pseudomonadati</taxon>
        <taxon>Pseudomonadota</taxon>
        <taxon>Alphaproteobacteria</taxon>
        <taxon>Hyphomicrobiales</taxon>
        <taxon>Methylobacteriaceae</taxon>
        <taxon>Methylorubrum</taxon>
    </lineage>
</organism>